<evidence type="ECO:0008006" key="3">
    <source>
        <dbReference type="Google" id="ProtNLM"/>
    </source>
</evidence>
<gene>
    <name evidence="1" type="ORF">SAMN05444817_101363</name>
</gene>
<dbReference type="STRING" id="1161099.SAMN05444817_101363"/>
<dbReference type="AlphaFoldDB" id="A0A1N7IR68"/>
<dbReference type="Proteomes" id="UP000186292">
    <property type="component" value="Unassembled WGS sequence"/>
</dbReference>
<sequence>MTKNYRFEGPTDETSVAKLKDEVSQVLGTQGVKIEADEGIMRVRGENFTDEQISLAAEYAGFSLIDE</sequence>
<dbReference type="OrthoDB" id="9813965at2"/>
<proteinExistence type="predicted"/>
<organism evidence="1 2">
    <name type="scientific">Corynebacterium appendicis CIP 107643</name>
    <dbReference type="NCBI Taxonomy" id="1161099"/>
    <lineage>
        <taxon>Bacteria</taxon>
        <taxon>Bacillati</taxon>
        <taxon>Actinomycetota</taxon>
        <taxon>Actinomycetes</taxon>
        <taxon>Mycobacteriales</taxon>
        <taxon>Corynebacteriaceae</taxon>
        <taxon>Corynebacterium</taxon>
    </lineage>
</organism>
<reference evidence="2" key="1">
    <citation type="submission" date="2017-01" db="EMBL/GenBank/DDBJ databases">
        <authorList>
            <person name="Varghese N."/>
            <person name="Submissions S."/>
        </authorList>
    </citation>
    <scope>NUCLEOTIDE SEQUENCE [LARGE SCALE GENOMIC DNA]</scope>
    <source>
        <strain evidence="2">DSM 44531</strain>
    </source>
</reference>
<evidence type="ECO:0000313" key="1">
    <source>
        <dbReference type="EMBL" id="SIS39568.1"/>
    </source>
</evidence>
<keyword evidence="2" id="KW-1185">Reference proteome</keyword>
<protein>
    <recommendedName>
        <fullName evidence="3">Copper chaperone CopZ</fullName>
    </recommendedName>
</protein>
<evidence type="ECO:0000313" key="2">
    <source>
        <dbReference type="Proteomes" id="UP000186292"/>
    </source>
</evidence>
<name>A0A1N7IR68_9CORY</name>
<dbReference type="RefSeq" id="WP_076598317.1">
    <property type="nucleotide sequence ID" value="NZ_CP046976.1"/>
</dbReference>
<accession>A0A1N7IR68</accession>
<dbReference type="EMBL" id="FTOF01000001">
    <property type="protein sequence ID" value="SIS39568.1"/>
    <property type="molecule type" value="Genomic_DNA"/>
</dbReference>